<dbReference type="EMBL" id="BOPO01000055">
    <property type="protein sequence ID" value="GIL27966.1"/>
    <property type="molecule type" value="Genomic_DNA"/>
</dbReference>
<protein>
    <recommendedName>
        <fullName evidence="1">Zinc finger CGNR domain-containing protein</fullName>
    </recommendedName>
</protein>
<proteinExistence type="predicted"/>
<gene>
    <name evidence="2" type="ORF">NUM_32200</name>
</gene>
<comment type="caution">
    <text evidence="2">The sequence shown here is derived from an EMBL/GenBank/DDBJ whole genome shotgun (WGS) entry which is preliminary data.</text>
</comment>
<dbReference type="Gene3D" id="1.10.3300.10">
    <property type="entry name" value="Jann2411-like domain"/>
    <property type="match status" value="1"/>
</dbReference>
<organism evidence="2 3">
    <name type="scientific">Actinocatenispora comari</name>
    <dbReference type="NCBI Taxonomy" id="2807577"/>
    <lineage>
        <taxon>Bacteria</taxon>
        <taxon>Bacillati</taxon>
        <taxon>Actinomycetota</taxon>
        <taxon>Actinomycetes</taxon>
        <taxon>Micromonosporales</taxon>
        <taxon>Micromonosporaceae</taxon>
        <taxon>Actinocatenispora</taxon>
    </lineage>
</organism>
<dbReference type="InterPro" id="IPR021005">
    <property type="entry name" value="Znf_CGNR"/>
</dbReference>
<sequence>MTETGAETLLLDLLNTTPVLDGAVRDELADPAAAGGWLARHGLPDSAAERRHLVAARDALQQVVRGTAPASTLAGFLTGASYRPSIAGDGVAWTAELPAGGHAAARAVLAWDQVRVEHPDRLRPCANPDCRLFLLDHSKPNRARWCAMAVCGNRMKARRHYQRSRSTAAN</sequence>
<dbReference type="Pfam" id="PF07336">
    <property type="entry name" value="ABATE"/>
    <property type="match status" value="1"/>
</dbReference>
<dbReference type="PANTHER" id="PTHR35525">
    <property type="entry name" value="BLL6575 PROTEIN"/>
    <property type="match status" value="1"/>
</dbReference>
<dbReference type="InterPro" id="IPR023286">
    <property type="entry name" value="ABATE_dom_sf"/>
</dbReference>
<dbReference type="InterPro" id="IPR010852">
    <property type="entry name" value="ABATE"/>
</dbReference>
<dbReference type="SUPFAM" id="SSF160904">
    <property type="entry name" value="Jann2411-like"/>
    <property type="match status" value="1"/>
</dbReference>
<dbReference type="Proteomes" id="UP000614996">
    <property type="component" value="Unassembled WGS sequence"/>
</dbReference>
<evidence type="ECO:0000259" key="1">
    <source>
        <dbReference type="Pfam" id="PF11706"/>
    </source>
</evidence>
<dbReference type="RefSeq" id="WP_207125704.1">
    <property type="nucleotide sequence ID" value="NZ_BOPO01000055.1"/>
</dbReference>
<name>A0A8J4EL08_9ACTN</name>
<feature type="domain" description="Zinc finger CGNR" evidence="1">
    <location>
        <begin position="121"/>
        <end position="163"/>
    </location>
</feature>
<keyword evidence="3" id="KW-1185">Reference proteome</keyword>
<evidence type="ECO:0000313" key="2">
    <source>
        <dbReference type="EMBL" id="GIL27966.1"/>
    </source>
</evidence>
<accession>A0A8J4EL08</accession>
<reference evidence="3" key="1">
    <citation type="journal article" date="2021" name="Int. J. Syst. Evol. Microbiol.">
        <title>Actinocatenispora comari sp. nov., an endophytic actinomycete isolated from aerial parts of Comarum salesowianum.</title>
        <authorList>
            <person name="Oyunbileg N."/>
            <person name="Iizaka Y."/>
            <person name="Hamada M."/>
            <person name="Davaapurev B.O."/>
            <person name="Fukumoto A."/>
            <person name="Tsetseg B."/>
            <person name="Kato F."/>
            <person name="Tamura T."/>
            <person name="Batkhuu J."/>
            <person name="Anzai Y."/>
        </authorList>
    </citation>
    <scope>NUCLEOTIDE SEQUENCE [LARGE SCALE GENOMIC DNA]</scope>
    <source>
        <strain evidence="3">NUM-2625</strain>
    </source>
</reference>
<dbReference type="Pfam" id="PF11706">
    <property type="entry name" value="zf-CGNR"/>
    <property type="match status" value="1"/>
</dbReference>
<evidence type="ECO:0000313" key="3">
    <source>
        <dbReference type="Proteomes" id="UP000614996"/>
    </source>
</evidence>
<dbReference type="PANTHER" id="PTHR35525:SF3">
    <property type="entry name" value="BLL6575 PROTEIN"/>
    <property type="match status" value="1"/>
</dbReference>
<dbReference type="AlphaFoldDB" id="A0A8J4EL08"/>